<evidence type="ECO:0000313" key="3">
    <source>
        <dbReference type="Proteomes" id="UP001632038"/>
    </source>
</evidence>
<keyword evidence="1" id="KW-1133">Transmembrane helix</keyword>
<gene>
    <name evidence="2" type="ORF">CASFOL_038704</name>
</gene>
<name>A0ABD3BLQ2_9LAMI</name>
<dbReference type="PANTHER" id="PTHR31549:SF23">
    <property type="entry name" value="OS03G0591600 PROTEIN"/>
    <property type="match status" value="1"/>
</dbReference>
<evidence type="ECO:0000256" key="1">
    <source>
        <dbReference type="SAM" id="Phobius"/>
    </source>
</evidence>
<comment type="caution">
    <text evidence="2">The sequence shown here is derived from an EMBL/GenBank/DDBJ whole genome shotgun (WGS) entry which is preliminary data.</text>
</comment>
<feature type="transmembrane region" description="Helical" evidence="1">
    <location>
        <begin position="511"/>
        <end position="533"/>
    </location>
</feature>
<evidence type="ECO:0000313" key="2">
    <source>
        <dbReference type="EMBL" id="KAL3618383.1"/>
    </source>
</evidence>
<sequence length="540" mass="62329">MSTSNLYQNQNSNPTIDEQRWIIHIRRSLDDDLDQESDVPVSIFNVPKTLLLGSPESYIPQQIAFGPYHHSRPELYEMERYKLAAAKRFQKHIPGLKFHTIVDSLILSEHKLRAFYQKYINFNGETLAWMMAIDSCFLLEFLQFFIVGEDQIGVTGWKSGHDAIIRDMLMLENQIPLFSLRTVMGFIYASSNEADDMLYSVLMGLCNEISPLKTLIELESLDFDDHVTKCAHLLDLLYHFIVPRLELSSETEPEMEENNDEGEKTSFRKVISKFGPGPVSLIKRIIISKPAKFILTLPLKFLSNFPGMIMLRQFEYLWFTQENGENNNKQENEICALSNKINNHPLMEEIAIPSVTELSKAGIKFSITNKGIFGIEFDRKSGTFYLPTICLDVNTEVVLRNLVAYEACDASGPLIFTRYTELMNGIIDSEDDVKLLRENGIVLNHLKGDIDVANLWNGMSRSVRLTKVPFLDRVIEDVNDYYKGRWRVKIGKFLKMHVFGSWRCMTLLGAVWLLFFMSVQSFCSIFGCVRMFYRHRKMMN</sequence>
<keyword evidence="3" id="KW-1185">Reference proteome</keyword>
<protein>
    <submittedName>
        <fullName evidence="2">Uncharacterized protein</fullName>
    </submittedName>
</protein>
<keyword evidence="1" id="KW-0812">Transmembrane</keyword>
<reference evidence="3" key="1">
    <citation type="journal article" date="2024" name="IScience">
        <title>Strigolactones Initiate the Formation of Haustorium-like Structures in Castilleja.</title>
        <authorList>
            <person name="Buerger M."/>
            <person name="Peterson D."/>
            <person name="Chory J."/>
        </authorList>
    </citation>
    <scope>NUCLEOTIDE SEQUENCE [LARGE SCALE GENOMIC DNA]</scope>
</reference>
<organism evidence="2 3">
    <name type="scientific">Castilleja foliolosa</name>
    <dbReference type="NCBI Taxonomy" id="1961234"/>
    <lineage>
        <taxon>Eukaryota</taxon>
        <taxon>Viridiplantae</taxon>
        <taxon>Streptophyta</taxon>
        <taxon>Embryophyta</taxon>
        <taxon>Tracheophyta</taxon>
        <taxon>Spermatophyta</taxon>
        <taxon>Magnoliopsida</taxon>
        <taxon>eudicotyledons</taxon>
        <taxon>Gunneridae</taxon>
        <taxon>Pentapetalae</taxon>
        <taxon>asterids</taxon>
        <taxon>lamiids</taxon>
        <taxon>Lamiales</taxon>
        <taxon>Orobanchaceae</taxon>
        <taxon>Pedicularideae</taxon>
        <taxon>Castillejinae</taxon>
        <taxon>Castilleja</taxon>
    </lineage>
</organism>
<keyword evidence="1" id="KW-0472">Membrane</keyword>
<proteinExistence type="predicted"/>
<dbReference type="PANTHER" id="PTHR31549">
    <property type="entry name" value="PROTEIN, PUTATIVE (DUF247)-RELATED-RELATED"/>
    <property type="match status" value="1"/>
</dbReference>
<dbReference type="AlphaFoldDB" id="A0ABD3BLQ2"/>
<dbReference type="InterPro" id="IPR004158">
    <property type="entry name" value="DUF247_pln"/>
</dbReference>
<dbReference type="Proteomes" id="UP001632038">
    <property type="component" value="Unassembled WGS sequence"/>
</dbReference>
<accession>A0ABD3BLQ2</accession>
<dbReference type="EMBL" id="JAVIJP010000081">
    <property type="protein sequence ID" value="KAL3618383.1"/>
    <property type="molecule type" value="Genomic_DNA"/>
</dbReference>
<dbReference type="Pfam" id="PF03140">
    <property type="entry name" value="DUF247"/>
    <property type="match status" value="1"/>
</dbReference>